<dbReference type="EMBL" id="JAACJJ010000002">
    <property type="protein sequence ID" value="KAF5329462.1"/>
    <property type="molecule type" value="Genomic_DNA"/>
</dbReference>
<sequence>MASLEAIHQAPWPPATELYRMRMTSQRDRHDVRMRRDTYHPLSAFTTQVTSFGMDPDTAVGEMGMGFLVSPDGLPSTNLLSSATHQKDSLVASP</sequence>
<keyword evidence="2" id="KW-1185">Reference proteome</keyword>
<protein>
    <submittedName>
        <fullName evidence="1">Uncharacterized protein</fullName>
    </submittedName>
</protein>
<organism evidence="1 2">
    <name type="scientific">Psilocybe cf. subviscida</name>
    <dbReference type="NCBI Taxonomy" id="2480587"/>
    <lineage>
        <taxon>Eukaryota</taxon>
        <taxon>Fungi</taxon>
        <taxon>Dikarya</taxon>
        <taxon>Basidiomycota</taxon>
        <taxon>Agaricomycotina</taxon>
        <taxon>Agaricomycetes</taxon>
        <taxon>Agaricomycetidae</taxon>
        <taxon>Agaricales</taxon>
        <taxon>Agaricineae</taxon>
        <taxon>Strophariaceae</taxon>
        <taxon>Psilocybe</taxon>
    </lineage>
</organism>
<proteinExistence type="predicted"/>
<accession>A0A8H5BTU5</accession>
<gene>
    <name evidence="1" type="ORF">D9619_009298</name>
</gene>
<reference evidence="1 2" key="1">
    <citation type="journal article" date="2020" name="ISME J.">
        <title>Uncovering the hidden diversity of litter-decomposition mechanisms in mushroom-forming fungi.</title>
        <authorList>
            <person name="Floudas D."/>
            <person name="Bentzer J."/>
            <person name="Ahren D."/>
            <person name="Johansson T."/>
            <person name="Persson P."/>
            <person name="Tunlid A."/>
        </authorList>
    </citation>
    <scope>NUCLEOTIDE SEQUENCE [LARGE SCALE GENOMIC DNA]</scope>
    <source>
        <strain evidence="1 2">CBS 101986</strain>
    </source>
</reference>
<evidence type="ECO:0000313" key="2">
    <source>
        <dbReference type="Proteomes" id="UP000567179"/>
    </source>
</evidence>
<dbReference type="AlphaFoldDB" id="A0A8H5BTU5"/>
<evidence type="ECO:0000313" key="1">
    <source>
        <dbReference type="EMBL" id="KAF5329462.1"/>
    </source>
</evidence>
<name>A0A8H5BTU5_9AGAR</name>
<comment type="caution">
    <text evidence="1">The sequence shown here is derived from an EMBL/GenBank/DDBJ whole genome shotgun (WGS) entry which is preliminary data.</text>
</comment>
<dbReference type="Proteomes" id="UP000567179">
    <property type="component" value="Unassembled WGS sequence"/>
</dbReference>